<dbReference type="CDD" id="cd10791">
    <property type="entry name" value="GH38N_AMII_like_1"/>
    <property type="match status" value="1"/>
</dbReference>
<dbReference type="RefSeq" id="WP_078499089.1">
    <property type="nucleotide sequence ID" value="NZ_MSZX01000004.1"/>
</dbReference>
<dbReference type="SUPFAM" id="SSF74650">
    <property type="entry name" value="Galactose mutarotase-like"/>
    <property type="match status" value="1"/>
</dbReference>
<keyword evidence="2" id="KW-0378">Hydrolase</keyword>
<dbReference type="Gene3D" id="3.20.110.10">
    <property type="entry name" value="Glycoside hydrolase 38, N terminal domain"/>
    <property type="match status" value="1"/>
</dbReference>
<accession>A0A1T2XGE8</accession>
<dbReference type="GO" id="GO:0004559">
    <property type="term" value="F:alpha-mannosidase activity"/>
    <property type="evidence" value="ECO:0007669"/>
    <property type="project" value="InterPro"/>
</dbReference>
<comment type="caution">
    <text evidence="2">The sequence shown here is derived from an EMBL/GenBank/DDBJ whole genome shotgun (WGS) entry which is preliminary data.</text>
</comment>
<gene>
    <name evidence="2" type="ORF">BVG16_10585</name>
</gene>
<dbReference type="AlphaFoldDB" id="A0A1T2XGE8"/>
<proteinExistence type="predicted"/>
<dbReference type="InterPro" id="IPR011330">
    <property type="entry name" value="Glyco_hydro/deAcase_b/a-brl"/>
</dbReference>
<keyword evidence="3" id="KW-1185">Reference proteome</keyword>
<dbReference type="GO" id="GO:0006013">
    <property type="term" value="P:mannose metabolic process"/>
    <property type="evidence" value="ECO:0007669"/>
    <property type="project" value="InterPro"/>
</dbReference>
<sequence>MKKPTRKWTLDIIHHSHTDIGYTERQEKIERYHVHFIKQAIQILSSIKSGEKKNWEGFKWTCETFWPVERFLAQATEEEAKALQVFIQDGDISLSGNYLNMTELIHADLLARMIKRSTDYANSFGVTLDSAMTADINGYSWGFAQCLLDAGINNLFSCIHTHHGMYPLGQKQTPFWWETPGGDRLLVWNGDHYNLGNDLGLAQNAIHSYIIRDEFNTPPIVNNHWEIMEARIMRYLSRLEEEGYPYDFTPIALSGIIVDNAPPNGSIMDLFHQWNEIHGDIVTIQMTTLSDLFAKLRQQKDIDIPVYRGDWPDWWSDGVASTAAHTQLFRDAQRNFQLLTRLDPKNNIIPKAAVREIEEHLTLYAEHTWGYSHSVSEPWNPMVQSLGARKEAYAANASRLVHTAIDAVLEAKGEVMLAPGRQMRYKVINPFPHEIRVIAKMYLDYWELPLIRDGFEVREEGQTDVIIHQLSQVSRGTEVSILITLKAEEEKMFRIMPHSVEIGKTTSSFNLIGSDRVKDVRDFRMEEQPFYVTENAVESAHVLITWEAGKGIVSWIDKHSGVELIDTSAPHSAFAPVYEVTPVKDRGLIRQTRTRMGRNRKGMNVQRTVGRLVQVREVERGPLWITIEQEYETAGMSYYTLRLTVYAHEPRVDATIRLHKDSVWEPENVYISLPMYMPNAQLWFEKSGALMQPGIDQIPGTGLDFYCIQDGLGWIGQDQGLAIAIPDAPLVQIGPLAFGDRKLQGQQDGNETRVVYSWILNNFWETNFKATLGGFYEFRYSVYWGNNLNTAEKAIAQCQLSNQRVINYRA</sequence>
<dbReference type="Proteomes" id="UP000190188">
    <property type="component" value="Unassembled WGS sequence"/>
</dbReference>
<organism evidence="2 3">
    <name type="scientific">Paenibacillus selenitireducens</name>
    <dbReference type="NCBI Taxonomy" id="1324314"/>
    <lineage>
        <taxon>Bacteria</taxon>
        <taxon>Bacillati</taxon>
        <taxon>Bacillota</taxon>
        <taxon>Bacilli</taxon>
        <taxon>Bacillales</taxon>
        <taxon>Paenibacillaceae</taxon>
        <taxon>Paenibacillus</taxon>
    </lineage>
</organism>
<dbReference type="OrthoDB" id="237949at2"/>
<dbReference type="InterPro" id="IPR000602">
    <property type="entry name" value="Glyco_hydro_38_N"/>
</dbReference>
<feature type="domain" description="Glycoside hydrolase family 38 N-terminal" evidence="1">
    <location>
        <begin position="12"/>
        <end position="308"/>
    </location>
</feature>
<protein>
    <submittedName>
        <fullName evidence="2">Glycoside hydrolase</fullName>
    </submittedName>
</protein>
<dbReference type="GO" id="GO:0030246">
    <property type="term" value="F:carbohydrate binding"/>
    <property type="evidence" value="ECO:0007669"/>
    <property type="project" value="InterPro"/>
</dbReference>
<dbReference type="SUPFAM" id="SSF88713">
    <property type="entry name" value="Glycoside hydrolase/deacetylase"/>
    <property type="match status" value="1"/>
</dbReference>
<evidence type="ECO:0000313" key="2">
    <source>
        <dbReference type="EMBL" id="OPA78756.1"/>
    </source>
</evidence>
<evidence type="ECO:0000313" key="3">
    <source>
        <dbReference type="Proteomes" id="UP000190188"/>
    </source>
</evidence>
<dbReference type="EMBL" id="MSZX01000004">
    <property type="protein sequence ID" value="OPA78756.1"/>
    <property type="molecule type" value="Genomic_DNA"/>
</dbReference>
<evidence type="ECO:0000259" key="1">
    <source>
        <dbReference type="Pfam" id="PF01074"/>
    </source>
</evidence>
<reference evidence="2 3" key="1">
    <citation type="submission" date="2017-01" db="EMBL/GenBank/DDBJ databases">
        <title>Genome analysis of Paenibacillus selenitrireducens ES3-24.</title>
        <authorList>
            <person name="Xu D."/>
            <person name="Yao R."/>
            <person name="Zheng S."/>
        </authorList>
    </citation>
    <scope>NUCLEOTIDE SEQUENCE [LARGE SCALE GENOMIC DNA]</scope>
    <source>
        <strain evidence="2 3">ES3-24</strain>
    </source>
</reference>
<dbReference type="InterPro" id="IPR027291">
    <property type="entry name" value="Glyco_hydro_38_N_sf"/>
</dbReference>
<dbReference type="STRING" id="1324314.BVG16_10585"/>
<dbReference type="InterPro" id="IPR011013">
    <property type="entry name" value="Gal_mutarotase_sf_dom"/>
</dbReference>
<dbReference type="Pfam" id="PF01074">
    <property type="entry name" value="Glyco_hydro_38N"/>
    <property type="match status" value="1"/>
</dbReference>
<name>A0A1T2XGE8_9BACL</name>